<evidence type="ECO:0000313" key="10">
    <source>
        <dbReference type="EMBL" id="ABC31124.1"/>
    </source>
</evidence>
<feature type="domain" description="Siroheme decarboxylase NirL-like HTH" evidence="9">
    <location>
        <begin position="20"/>
        <end position="57"/>
    </location>
</feature>
<comment type="pathway">
    <text evidence="2">Porphyrin-containing compound metabolism.</text>
</comment>
<comment type="similarity">
    <text evidence="3">Belongs to the Ahb/Nir family.</text>
</comment>
<evidence type="ECO:0000256" key="2">
    <source>
        <dbReference type="ARBA" id="ARBA00023444"/>
    </source>
</evidence>
<keyword evidence="1" id="KW-0456">Lyase</keyword>
<comment type="subunit">
    <text evidence="4">Probably forms a complex composed of NirD, NirL, NirG and NirH. All proteins are required for the total conversion of siroheme to didecarboxysiroheme.</text>
</comment>
<evidence type="ECO:0000259" key="8">
    <source>
        <dbReference type="Pfam" id="PF17805"/>
    </source>
</evidence>
<dbReference type="OrthoDB" id="5568033at2"/>
<accession>Q2SE00</accession>
<dbReference type="PANTHER" id="PTHR43413">
    <property type="entry name" value="TRANSCRIPTIONAL REGULATOR, ASNC FAMILY"/>
    <property type="match status" value="1"/>
</dbReference>
<dbReference type="STRING" id="349521.HCH_04420"/>
<evidence type="ECO:0000259" key="9">
    <source>
        <dbReference type="Pfam" id="PF22451"/>
    </source>
</evidence>
<dbReference type="EMBL" id="CP000155">
    <property type="protein sequence ID" value="ABC31124.1"/>
    <property type="molecule type" value="Genomic_DNA"/>
</dbReference>
<dbReference type="Pfam" id="PF22451">
    <property type="entry name" value="NirdL-like_HTH"/>
    <property type="match status" value="1"/>
</dbReference>
<dbReference type="EC" id="4.1.1.111" evidence="5"/>
<sequence>MYAEPSHSLEREWALERLRTALQEGLPLSPRPYLILAEQSGLSEQEVIDALRTWEQSHLTRRFGIVINHHKIGYTSNAMVVWRVAEEEVNRLGAEISRTGLVSLCYQRKPHGPEWPYNLYCMLHGKSREEVLRRLQRLKAQCGLQETPCAVLFSLRQYKQCGGRYVHKSPHVRAKEVLCPPGQ</sequence>
<organism evidence="10 11">
    <name type="scientific">Hahella chejuensis (strain KCTC 2396)</name>
    <dbReference type="NCBI Taxonomy" id="349521"/>
    <lineage>
        <taxon>Bacteria</taxon>
        <taxon>Pseudomonadati</taxon>
        <taxon>Pseudomonadota</taxon>
        <taxon>Gammaproteobacteria</taxon>
        <taxon>Oceanospirillales</taxon>
        <taxon>Hahellaceae</taxon>
        <taxon>Hahella</taxon>
    </lineage>
</organism>
<evidence type="ECO:0000256" key="7">
    <source>
        <dbReference type="ARBA" id="ARBA00048470"/>
    </source>
</evidence>
<dbReference type="eggNOG" id="COG1522">
    <property type="taxonomic scope" value="Bacteria"/>
</dbReference>
<dbReference type="Gene3D" id="3.30.70.3460">
    <property type="match status" value="1"/>
</dbReference>
<dbReference type="Pfam" id="PF17805">
    <property type="entry name" value="AsnC_trans_reg2"/>
    <property type="match status" value="1"/>
</dbReference>
<dbReference type="RefSeq" id="WP_011398191.1">
    <property type="nucleotide sequence ID" value="NC_007645.1"/>
</dbReference>
<dbReference type="Proteomes" id="UP000000238">
    <property type="component" value="Chromosome"/>
</dbReference>
<dbReference type="PANTHER" id="PTHR43413:SF1">
    <property type="entry name" value="SIROHEME DECARBOXYLASE NIRL SUBUNIT"/>
    <property type="match status" value="1"/>
</dbReference>
<reference evidence="10 11" key="1">
    <citation type="journal article" date="2005" name="Nucleic Acids Res.">
        <title>Genomic blueprint of Hahella chejuensis, a marine microbe producing an algicidal agent.</title>
        <authorList>
            <person name="Jeong H."/>
            <person name="Yim J.H."/>
            <person name="Lee C."/>
            <person name="Choi S.-H."/>
            <person name="Park Y.K."/>
            <person name="Yoon S.H."/>
            <person name="Hur C.-G."/>
            <person name="Kang H.-Y."/>
            <person name="Kim D."/>
            <person name="Lee H.H."/>
            <person name="Park K.H."/>
            <person name="Park S.-H."/>
            <person name="Park H.-S."/>
            <person name="Lee H.K."/>
            <person name="Oh T.K."/>
            <person name="Kim J.F."/>
        </authorList>
    </citation>
    <scope>NUCLEOTIDE SEQUENCE [LARGE SCALE GENOMIC DNA]</scope>
    <source>
        <strain evidence="10 11">KCTC 2396</strain>
    </source>
</reference>
<protein>
    <recommendedName>
        <fullName evidence="5">siroheme decarboxylase</fullName>
        <ecNumber evidence="5">4.1.1.111</ecNumber>
    </recommendedName>
</protein>
<comment type="catalytic activity">
    <reaction evidence="7">
        <text>siroheme + 2 H(+) = 12,18-didecarboxysiroheme + 2 CO2</text>
        <dbReference type="Rhea" id="RHEA:19093"/>
        <dbReference type="ChEBI" id="CHEBI:15378"/>
        <dbReference type="ChEBI" id="CHEBI:16526"/>
        <dbReference type="ChEBI" id="CHEBI:60052"/>
        <dbReference type="ChEBI" id="CHEBI:140497"/>
        <dbReference type="EC" id="4.1.1.111"/>
    </reaction>
</comment>
<evidence type="ECO:0000256" key="6">
    <source>
        <dbReference type="ARBA" id="ARBA00045291"/>
    </source>
</evidence>
<evidence type="ECO:0000256" key="1">
    <source>
        <dbReference type="ARBA" id="ARBA00023239"/>
    </source>
</evidence>
<dbReference type="KEGG" id="hch:HCH_04420"/>
<evidence type="ECO:0000256" key="3">
    <source>
        <dbReference type="ARBA" id="ARBA00023457"/>
    </source>
</evidence>
<evidence type="ECO:0000313" key="11">
    <source>
        <dbReference type="Proteomes" id="UP000000238"/>
    </source>
</evidence>
<dbReference type="InterPro" id="IPR050684">
    <property type="entry name" value="HTH-Siroheme_Decarb"/>
</dbReference>
<dbReference type="HOGENOM" id="CLU_112007_0_1_6"/>
<gene>
    <name evidence="10" type="ordered locus">HCH_04420</name>
</gene>
<evidence type="ECO:0000256" key="5">
    <source>
        <dbReference type="ARBA" id="ARBA00023471"/>
    </source>
</evidence>
<dbReference type="AlphaFoldDB" id="Q2SE00"/>
<proteinExistence type="inferred from homology"/>
<dbReference type="InterPro" id="IPR053953">
    <property type="entry name" value="NirdL-like_HTH"/>
</dbReference>
<keyword evidence="11" id="KW-1185">Reference proteome</keyword>
<dbReference type="InterPro" id="IPR040523">
    <property type="entry name" value="AsnC_trans_reg2"/>
</dbReference>
<dbReference type="GO" id="GO:0016829">
    <property type="term" value="F:lyase activity"/>
    <property type="evidence" value="ECO:0007669"/>
    <property type="project" value="UniProtKB-KW"/>
</dbReference>
<comment type="function">
    <text evidence="6">Involved in heme d1 biosynthesis. Catalyzes the decarboxylation of siroheme into didecarboxysiroheme.</text>
</comment>
<name>Q2SE00_HAHCH</name>
<evidence type="ECO:0000256" key="4">
    <source>
        <dbReference type="ARBA" id="ARBA00023465"/>
    </source>
</evidence>
<feature type="domain" description="Siroheme decarboxylase AsnC-like ligand binding" evidence="8">
    <location>
        <begin position="71"/>
        <end position="159"/>
    </location>
</feature>